<comment type="caution">
    <text evidence="1">The sequence shown here is derived from an EMBL/GenBank/DDBJ whole genome shotgun (WGS) entry which is preliminary data.</text>
</comment>
<name>A0ACB9NDV4_BAUVA</name>
<accession>A0ACB9NDV4</accession>
<gene>
    <name evidence="1" type="ORF">L6164_018890</name>
</gene>
<reference evidence="1 2" key="1">
    <citation type="journal article" date="2022" name="DNA Res.">
        <title>Chromosomal-level genome assembly of the orchid tree Bauhinia variegata (Leguminosae; Cercidoideae) supports the allotetraploid origin hypothesis of Bauhinia.</title>
        <authorList>
            <person name="Zhong Y."/>
            <person name="Chen Y."/>
            <person name="Zheng D."/>
            <person name="Pang J."/>
            <person name="Liu Y."/>
            <person name="Luo S."/>
            <person name="Meng S."/>
            <person name="Qian L."/>
            <person name="Wei D."/>
            <person name="Dai S."/>
            <person name="Zhou R."/>
        </authorList>
    </citation>
    <scope>NUCLEOTIDE SEQUENCE [LARGE SCALE GENOMIC DNA]</scope>
    <source>
        <strain evidence="1">BV-YZ2020</strain>
    </source>
</reference>
<dbReference type="EMBL" id="CM039432">
    <property type="protein sequence ID" value="KAI4334166.1"/>
    <property type="molecule type" value="Genomic_DNA"/>
</dbReference>
<sequence length="273" mass="30200">MELQRKGFTPMPRKARSAELQVAGETDDNSEEQENDNTREQETSSTSAGGARIEGSSAESIAALVKVDTVKQRISTVEDVFASGDLPRAAETLANMRHCLSAVGEVAEFANIRKQVEDLEDRLDSMVQPRLTDALSDHKVAEFANIRKQLEVLEDSTSNHGSMTGDPHTFVDLSMKIEEVGCALHKTVGYGPRIQDEEGRLRFHFQSFDAASNEISSNYATRQIESLSQQNLGRRGKLSIGEEEREMSSGKRQGEEHHVIECRKDKEIGTCGC</sequence>
<dbReference type="Proteomes" id="UP000828941">
    <property type="component" value="Chromosome 7"/>
</dbReference>
<keyword evidence="2" id="KW-1185">Reference proteome</keyword>
<protein>
    <submittedName>
        <fullName evidence="1">Uncharacterized protein</fullName>
    </submittedName>
</protein>
<evidence type="ECO:0000313" key="1">
    <source>
        <dbReference type="EMBL" id="KAI4334166.1"/>
    </source>
</evidence>
<organism evidence="1 2">
    <name type="scientific">Bauhinia variegata</name>
    <name type="common">Purple orchid tree</name>
    <name type="synonym">Phanera variegata</name>
    <dbReference type="NCBI Taxonomy" id="167791"/>
    <lineage>
        <taxon>Eukaryota</taxon>
        <taxon>Viridiplantae</taxon>
        <taxon>Streptophyta</taxon>
        <taxon>Embryophyta</taxon>
        <taxon>Tracheophyta</taxon>
        <taxon>Spermatophyta</taxon>
        <taxon>Magnoliopsida</taxon>
        <taxon>eudicotyledons</taxon>
        <taxon>Gunneridae</taxon>
        <taxon>Pentapetalae</taxon>
        <taxon>rosids</taxon>
        <taxon>fabids</taxon>
        <taxon>Fabales</taxon>
        <taxon>Fabaceae</taxon>
        <taxon>Cercidoideae</taxon>
        <taxon>Cercideae</taxon>
        <taxon>Bauhiniinae</taxon>
        <taxon>Bauhinia</taxon>
    </lineage>
</organism>
<evidence type="ECO:0000313" key="2">
    <source>
        <dbReference type="Proteomes" id="UP000828941"/>
    </source>
</evidence>
<proteinExistence type="predicted"/>